<proteinExistence type="predicted"/>
<sequence>MSTRSNLYKNPSFSYKKAYSLSSIIQNLQTYNAITGNATPSNDSPAPALNPKPRPKRRRRQSTNPCQGQIEVDDGPMSHQDYIHLRRQEAASSSFQGYQKLTPDVLIPNQILDHVEQADHTKSRSEQRFPLPGEPVCVICGRYGEYICDETDDDICSMDCKAVLLKQKHDGPAEGVVNSEVILSTNEPQGSLVRSELEEDTWDFDLNRWSTKRSCLSTYECWKCNKPGHLAEDCLVSKPCLQALNLTRICSQGAVKPKRPVFISAKLRELYRRCHQINKTLVNAKCNACCNSISLATCLDCSTIICDSAGHLSGHISAHPAHQHIYSHKLERLVKCCKSTCEVTDVRDLLTCHYCFDKAFNKFYDMYTATWKGGGLAMVWGSICCEDHFEWHRMNCLNADAEDGSYIFRRGAGRGKNEQISNFIF</sequence>
<dbReference type="GO" id="GO:0003676">
    <property type="term" value="F:nucleic acid binding"/>
    <property type="evidence" value="ECO:0007669"/>
    <property type="project" value="InterPro"/>
</dbReference>
<dbReference type="Gramene" id="AUR62007504-RA">
    <property type="protein sequence ID" value="AUR62007504-RA:cds"/>
    <property type="gene ID" value="AUR62007504"/>
</dbReference>
<feature type="compositionally biased region" description="Polar residues" evidence="2">
    <location>
        <begin position="35"/>
        <end position="44"/>
    </location>
</feature>
<accession>A0A803L6L5</accession>
<feature type="domain" description="CCHC-type" evidence="3">
    <location>
        <begin position="221"/>
        <end position="234"/>
    </location>
</feature>
<dbReference type="InterPro" id="IPR036875">
    <property type="entry name" value="Znf_CCHC_sf"/>
</dbReference>
<dbReference type="Pfam" id="PF04438">
    <property type="entry name" value="zf-HIT"/>
    <property type="match status" value="1"/>
</dbReference>
<evidence type="ECO:0000313" key="5">
    <source>
        <dbReference type="Proteomes" id="UP000596660"/>
    </source>
</evidence>
<dbReference type="PANTHER" id="PTHR48453">
    <property type="entry name" value="CCHC-TYPE DOMAIN-CONTAINING PROTEIN"/>
    <property type="match status" value="1"/>
</dbReference>
<evidence type="ECO:0000313" key="4">
    <source>
        <dbReference type="EnsemblPlants" id="AUR62007504-RA:cds"/>
    </source>
</evidence>
<reference evidence="4" key="2">
    <citation type="submission" date="2021-03" db="UniProtKB">
        <authorList>
            <consortium name="EnsemblPlants"/>
        </authorList>
    </citation>
    <scope>IDENTIFICATION</scope>
</reference>
<dbReference type="OMA" id="SMECKAE"/>
<keyword evidence="1" id="KW-0863">Zinc-finger</keyword>
<dbReference type="InterPro" id="IPR001878">
    <property type="entry name" value="Znf_CCHC"/>
</dbReference>
<keyword evidence="1" id="KW-0862">Zinc</keyword>
<reference evidence="4" key="1">
    <citation type="journal article" date="2017" name="Nature">
        <title>The genome of Chenopodium quinoa.</title>
        <authorList>
            <person name="Jarvis D.E."/>
            <person name="Ho Y.S."/>
            <person name="Lightfoot D.J."/>
            <person name="Schmoeckel S.M."/>
            <person name="Li B."/>
            <person name="Borm T.J.A."/>
            <person name="Ohyanagi H."/>
            <person name="Mineta K."/>
            <person name="Michell C.T."/>
            <person name="Saber N."/>
            <person name="Kharbatia N.M."/>
            <person name="Rupper R.R."/>
            <person name="Sharp A.R."/>
            <person name="Dally N."/>
            <person name="Boughton B.A."/>
            <person name="Woo Y.H."/>
            <person name="Gao G."/>
            <person name="Schijlen E.G.W.M."/>
            <person name="Guo X."/>
            <person name="Momin A.A."/>
            <person name="Negrao S."/>
            <person name="Al-Babili S."/>
            <person name="Gehring C."/>
            <person name="Roessner U."/>
            <person name="Jung C."/>
            <person name="Murphy K."/>
            <person name="Arold S.T."/>
            <person name="Gojobori T."/>
            <person name="van der Linden C.G."/>
            <person name="van Loo E.N."/>
            <person name="Jellen E.N."/>
            <person name="Maughan P.J."/>
            <person name="Tester M."/>
        </authorList>
    </citation>
    <scope>NUCLEOTIDE SEQUENCE [LARGE SCALE GENOMIC DNA]</scope>
    <source>
        <strain evidence="4">cv. PI 614886</strain>
    </source>
</reference>
<protein>
    <recommendedName>
        <fullName evidence="3">CCHC-type domain-containing protein</fullName>
    </recommendedName>
</protein>
<evidence type="ECO:0000256" key="2">
    <source>
        <dbReference type="SAM" id="MobiDB-lite"/>
    </source>
</evidence>
<dbReference type="PROSITE" id="PS50158">
    <property type="entry name" value="ZF_CCHC"/>
    <property type="match status" value="1"/>
</dbReference>
<dbReference type="Gene3D" id="3.30.60.220">
    <property type="match status" value="1"/>
</dbReference>
<evidence type="ECO:0000259" key="3">
    <source>
        <dbReference type="PROSITE" id="PS50158"/>
    </source>
</evidence>
<name>A0A803L6L5_CHEQI</name>
<dbReference type="SUPFAM" id="SSF57756">
    <property type="entry name" value="Retrovirus zinc finger-like domains"/>
    <property type="match status" value="1"/>
</dbReference>
<dbReference type="AlphaFoldDB" id="A0A803L6L5"/>
<keyword evidence="5" id="KW-1185">Reference proteome</keyword>
<dbReference type="GO" id="GO:0008270">
    <property type="term" value="F:zinc ion binding"/>
    <property type="evidence" value="ECO:0007669"/>
    <property type="project" value="UniProtKB-KW"/>
</dbReference>
<dbReference type="CDD" id="cd23022">
    <property type="entry name" value="zf-HIT_DDX59"/>
    <property type="match status" value="1"/>
</dbReference>
<evidence type="ECO:0000256" key="1">
    <source>
        <dbReference type="PROSITE-ProRule" id="PRU00047"/>
    </source>
</evidence>
<dbReference type="SMART" id="SM00343">
    <property type="entry name" value="ZnF_C2HC"/>
    <property type="match status" value="1"/>
</dbReference>
<dbReference type="InterPro" id="IPR007529">
    <property type="entry name" value="Znf_HIT"/>
</dbReference>
<dbReference type="Proteomes" id="UP000596660">
    <property type="component" value="Unplaced"/>
</dbReference>
<dbReference type="PANTHER" id="PTHR48453:SF1">
    <property type="entry name" value="CCHC-TYPE DOMAIN-CONTAINING PROTEIN"/>
    <property type="match status" value="1"/>
</dbReference>
<feature type="region of interest" description="Disordered" evidence="2">
    <location>
        <begin position="35"/>
        <end position="76"/>
    </location>
</feature>
<dbReference type="EnsemblPlants" id="AUR62007504-RA">
    <property type="protein sequence ID" value="AUR62007504-RA:cds"/>
    <property type="gene ID" value="AUR62007504"/>
</dbReference>
<organism evidence="4 5">
    <name type="scientific">Chenopodium quinoa</name>
    <name type="common">Quinoa</name>
    <dbReference type="NCBI Taxonomy" id="63459"/>
    <lineage>
        <taxon>Eukaryota</taxon>
        <taxon>Viridiplantae</taxon>
        <taxon>Streptophyta</taxon>
        <taxon>Embryophyta</taxon>
        <taxon>Tracheophyta</taxon>
        <taxon>Spermatophyta</taxon>
        <taxon>Magnoliopsida</taxon>
        <taxon>eudicotyledons</taxon>
        <taxon>Gunneridae</taxon>
        <taxon>Pentapetalae</taxon>
        <taxon>Caryophyllales</taxon>
        <taxon>Chenopodiaceae</taxon>
        <taxon>Chenopodioideae</taxon>
        <taxon>Atripliceae</taxon>
        <taxon>Chenopodium</taxon>
    </lineage>
</organism>
<keyword evidence="1" id="KW-0479">Metal-binding</keyword>